<dbReference type="EMBL" id="JAWWMZ010000002">
    <property type="protein sequence ID" value="MDX4952679.1"/>
    <property type="molecule type" value="Genomic_DNA"/>
</dbReference>
<sequence length="182" mass="19416">MNYTPHAAGNALRRHSQAARILIALGAVALLALPAAALLSPQDLSGQAEGLLGMPPGQPLDMAARWRTALVSLLPVGCGLYALRQLWTLFGEYLQGRVFGQQAQHALMRFAWTVLAGALALPFTRALMSVAASMGNPPGQRFVTLGLYWHDGLLVLLGVVLVSIAHVMLQARRIADENAGFV</sequence>
<accession>A0A080NNF3</accession>
<evidence type="ECO:0000313" key="2">
    <source>
        <dbReference type="EMBL" id="MDX4952679.1"/>
    </source>
</evidence>
<evidence type="ECO:0000313" key="3">
    <source>
        <dbReference type="EMBL" id="QPS08419.1"/>
    </source>
</evidence>
<dbReference type="EMBL" id="CP065668">
    <property type="protein sequence ID" value="QPS08419.1"/>
    <property type="molecule type" value="Genomic_DNA"/>
</dbReference>
<feature type="transmembrane region" description="Helical" evidence="1">
    <location>
        <begin position="69"/>
        <end position="90"/>
    </location>
</feature>
<feature type="transmembrane region" description="Helical" evidence="1">
    <location>
        <begin position="148"/>
        <end position="169"/>
    </location>
</feature>
<dbReference type="Proteomes" id="UP000594778">
    <property type="component" value="Chromosome"/>
</dbReference>
<feature type="transmembrane region" description="Helical" evidence="1">
    <location>
        <begin position="21"/>
        <end position="39"/>
    </location>
</feature>
<evidence type="ECO:0000313" key="4">
    <source>
        <dbReference type="Proteomes" id="UP000594778"/>
    </source>
</evidence>
<reference evidence="2" key="2">
    <citation type="submission" date="2023-11" db="EMBL/GenBank/DDBJ databases">
        <title>Identification and selenium tolerance of Delftia acidovorans R3-25.</title>
        <authorList>
            <person name="Zhang S."/>
            <person name="Liu Y."/>
            <person name="Guo Y."/>
        </authorList>
    </citation>
    <scope>NUCLEOTIDE SEQUENCE</scope>
    <source>
        <strain evidence="2">R3-25</strain>
    </source>
</reference>
<feature type="transmembrane region" description="Helical" evidence="1">
    <location>
        <begin position="110"/>
        <end position="128"/>
    </location>
</feature>
<organism evidence="3 4">
    <name type="scientific">Delftia acidovorans</name>
    <name type="common">Pseudomonas acidovorans</name>
    <name type="synonym">Comamonas acidovorans</name>
    <dbReference type="NCBI Taxonomy" id="80866"/>
    <lineage>
        <taxon>Bacteria</taxon>
        <taxon>Pseudomonadati</taxon>
        <taxon>Pseudomonadota</taxon>
        <taxon>Betaproteobacteria</taxon>
        <taxon>Burkholderiales</taxon>
        <taxon>Comamonadaceae</taxon>
        <taxon>Delftia</taxon>
    </lineage>
</organism>
<evidence type="ECO:0000256" key="1">
    <source>
        <dbReference type="SAM" id="Phobius"/>
    </source>
</evidence>
<dbReference type="Proteomes" id="UP001287445">
    <property type="component" value="Unassembled WGS sequence"/>
</dbReference>
<dbReference type="Pfam" id="PF11188">
    <property type="entry name" value="DUF2975"/>
    <property type="match status" value="1"/>
</dbReference>
<dbReference type="InterPro" id="IPR021354">
    <property type="entry name" value="DUF2975"/>
</dbReference>
<gene>
    <name evidence="3" type="ORF">I6G66_29945</name>
    <name evidence="2" type="ORF">SGN30_04500</name>
</gene>
<dbReference type="RefSeq" id="WP_013801571.1">
    <property type="nucleotide sequence ID" value="NZ_CANENH010000022.1"/>
</dbReference>
<keyword evidence="1" id="KW-0472">Membrane</keyword>
<keyword evidence="1" id="KW-1133">Transmembrane helix</keyword>
<dbReference type="AlphaFoldDB" id="A0A080NNF3"/>
<proteinExistence type="predicted"/>
<name>A0A080NNF3_DELAC</name>
<protein>
    <submittedName>
        <fullName evidence="3">DUF2975 domain-containing protein</fullName>
    </submittedName>
</protein>
<reference evidence="3 4" key="1">
    <citation type="submission" date="2020-12" db="EMBL/GenBank/DDBJ databases">
        <title>FDA dAtabase for Regulatory Grade micrObial Sequences (FDA-ARGOS): Supporting development and validation of Infectious Disease Dx tests.</title>
        <authorList>
            <person name="Sproer C."/>
            <person name="Gronow S."/>
            <person name="Severitt S."/>
            <person name="Schroder I."/>
            <person name="Tallon L."/>
            <person name="Sadzewicz L."/>
            <person name="Zhao X."/>
            <person name="Boylan J."/>
            <person name="Ott S."/>
            <person name="Bowen H."/>
            <person name="Vavikolanu K."/>
            <person name="Mehta A."/>
            <person name="Aluvathingal J."/>
            <person name="Nadendla S."/>
            <person name="Lowell S."/>
            <person name="Myers T."/>
            <person name="Yan Y."/>
            <person name="Sichtig H."/>
        </authorList>
    </citation>
    <scope>NUCLEOTIDE SEQUENCE [LARGE SCALE GENOMIC DNA]</scope>
    <source>
        <strain evidence="3 4">FDAARGOS_909</strain>
    </source>
</reference>
<keyword evidence="1" id="KW-0812">Transmembrane</keyword>